<evidence type="ECO:0000256" key="2">
    <source>
        <dbReference type="SAM" id="Phobius"/>
    </source>
</evidence>
<gene>
    <name evidence="3" type="ORF">RsY01_75</name>
</gene>
<accession>A0A224X0L2</accession>
<evidence type="ECO:0000313" key="4">
    <source>
        <dbReference type="Proteomes" id="UP000218689"/>
    </source>
</evidence>
<keyword evidence="4" id="KW-1185">Reference proteome</keyword>
<keyword evidence="2" id="KW-0812">Transmembrane</keyword>
<keyword evidence="2" id="KW-1133">Transmembrane helix</keyword>
<name>A0A224X0L2_9LACT</name>
<sequence length="81" mass="8473">MESELTVSGQLGMVDPVTPPDLPKTSAPRYTVQQKSVAAPTGLLPSTGELQAAGGLMLIGLVCLILVLMIRRTQPKSKLSA</sequence>
<reference evidence="4" key="1">
    <citation type="submission" date="2017-08" db="EMBL/GenBank/DDBJ databases">
        <title>Draft genome sequence of Lactococcus sp. strain Rs-Y01, isolated from the gut of the lower termite Reticulitermes speratus.</title>
        <authorList>
            <person name="Ohkuma M."/>
            <person name="Yuki M."/>
        </authorList>
    </citation>
    <scope>NUCLEOTIDE SEQUENCE [LARGE SCALE GENOMIC DNA]</scope>
    <source>
        <strain evidence="4">Rs-Y01</strain>
    </source>
</reference>
<comment type="caution">
    <text evidence="3">The sequence shown here is derived from an EMBL/GenBank/DDBJ whole genome shotgun (WGS) entry which is preliminary data.</text>
</comment>
<dbReference type="OrthoDB" id="2243876at2"/>
<evidence type="ECO:0000313" key="3">
    <source>
        <dbReference type="EMBL" id="GAX46496.1"/>
    </source>
</evidence>
<evidence type="ECO:0000256" key="1">
    <source>
        <dbReference type="SAM" id="MobiDB-lite"/>
    </source>
</evidence>
<protein>
    <submittedName>
        <fullName evidence="3">Uncharacterized protein</fullName>
    </submittedName>
</protein>
<feature type="transmembrane region" description="Helical" evidence="2">
    <location>
        <begin position="50"/>
        <end position="70"/>
    </location>
</feature>
<dbReference type="RefSeq" id="WP_094783588.1">
    <property type="nucleotide sequence ID" value="NZ_BEDT01000001.1"/>
</dbReference>
<keyword evidence="2" id="KW-0472">Membrane</keyword>
<dbReference type="Proteomes" id="UP000218689">
    <property type="component" value="Unassembled WGS sequence"/>
</dbReference>
<dbReference type="EMBL" id="BEDT01000001">
    <property type="protein sequence ID" value="GAX46496.1"/>
    <property type="molecule type" value="Genomic_DNA"/>
</dbReference>
<proteinExistence type="predicted"/>
<feature type="region of interest" description="Disordered" evidence="1">
    <location>
        <begin position="1"/>
        <end position="26"/>
    </location>
</feature>
<dbReference type="AlphaFoldDB" id="A0A224X0L2"/>
<organism evidence="3 4">
    <name type="scientific">Pseudolactococcus reticulitermitis</name>
    <dbReference type="NCBI Taxonomy" id="2025039"/>
    <lineage>
        <taxon>Bacteria</taxon>
        <taxon>Bacillati</taxon>
        <taxon>Bacillota</taxon>
        <taxon>Bacilli</taxon>
        <taxon>Lactobacillales</taxon>
        <taxon>Streptococcaceae</taxon>
        <taxon>Pseudolactococcus</taxon>
    </lineage>
</organism>